<evidence type="ECO:0000313" key="4">
    <source>
        <dbReference type="EMBL" id="WCF98712.1"/>
    </source>
</evidence>
<dbReference type="Pfam" id="PF00583">
    <property type="entry name" value="Acetyltransf_1"/>
    <property type="match status" value="1"/>
</dbReference>
<dbReference type="Proteomes" id="UP001179540">
    <property type="component" value="Chromosome"/>
</dbReference>
<evidence type="ECO:0000256" key="1">
    <source>
        <dbReference type="ARBA" id="ARBA00022679"/>
    </source>
</evidence>
<dbReference type="SUPFAM" id="SSF55729">
    <property type="entry name" value="Acyl-CoA N-acyltransferases (Nat)"/>
    <property type="match status" value="1"/>
</dbReference>
<dbReference type="AlphaFoldDB" id="A0AAE9XA74"/>
<reference evidence="4" key="1">
    <citation type="submission" date="2023-01" db="EMBL/GenBank/DDBJ databases">
        <title>Phages are important unrecognized players in the ecology of the oral pathogen Porphyromonas gingivalis.</title>
        <authorList>
            <person name="Matrishin C.B."/>
            <person name="Kauffman K.M."/>
        </authorList>
    </citation>
    <scope>NUCLEOTIDE SEQUENCE</scope>
    <source>
        <strain evidence="5">ATCC 49417</strain>
        <strain evidence="4">HG1691old</strain>
    </source>
</reference>
<proteinExistence type="predicted"/>
<keyword evidence="2" id="KW-0012">Acyltransferase</keyword>
<name>A0AAE9XA74_PORGN</name>
<sequence length="191" mass="21222">MTEKALDSKQTGYCLSTDHYRIRRALPSDYDSILALWEDARHTMLASDNPQWQGAYPGEAEAQEDIARGEAFLLDIASTPLGVMAVNDQMPAEYGSLPWQTEGKAYTIHRLGVHSSLLRKGYAAAMLSSAETIAREQGGTCIRIDTYSPNTAAQSLFRRLGYRQVCSFHMKQKPLPYIAFEKSLLKQLGSG</sequence>
<protein>
    <submittedName>
        <fullName evidence="4">GNAT family N-acetyltransferase</fullName>
    </submittedName>
</protein>
<dbReference type="PANTHER" id="PTHR43877">
    <property type="entry name" value="AMINOALKYLPHOSPHONATE N-ACETYLTRANSFERASE-RELATED-RELATED"/>
    <property type="match status" value="1"/>
</dbReference>
<dbReference type="CDD" id="cd04301">
    <property type="entry name" value="NAT_SF"/>
    <property type="match status" value="1"/>
</dbReference>
<organism evidence="4 6">
    <name type="scientific">Porphyromonas gingivalis</name>
    <name type="common">Bacteroides gingivalis</name>
    <dbReference type="NCBI Taxonomy" id="837"/>
    <lineage>
        <taxon>Bacteria</taxon>
        <taxon>Pseudomonadati</taxon>
        <taxon>Bacteroidota</taxon>
        <taxon>Bacteroidia</taxon>
        <taxon>Bacteroidales</taxon>
        <taxon>Porphyromonadaceae</taxon>
        <taxon>Porphyromonas</taxon>
    </lineage>
</organism>
<dbReference type="PANTHER" id="PTHR43877:SF2">
    <property type="entry name" value="AMINOALKYLPHOSPHONATE N-ACETYLTRANSFERASE-RELATED"/>
    <property type="match status" value="1"/>
</dbReference>
<dbReference type="RefSeq" id="WP_230493509.1">
    <property type="nucleotide sequence ID" value="NZ_CP024593.1"/>
</dbReference>
<dbReference type="EMBL" id="CP116614">
    <property type="protein sequence ID" value="WCG03510.1"/>
    <property type="molecule type" value="Genomic_DNA"/>
</dbReference>
<keyword evidence="1" id="KW-0808">Transferase</keyword>
<evidence type="ECO:0000313" key="5">
    <source>
        <dbReference type="EMBL" id="WCG03510.1"/>
    </source>
</evidence>
<feature type="domain" description="N-acetyltransferase" evidence="3">
    <location>
        <begin position="20"/>
        <end position="187"/>
    </location>
</feature>
<evidence type="ECO:0000256" key="2">
    <source>
        <dbReference type="ARBA" id="ARBA00023315"/>
    </source>
</evidence>
<dbReference type="Gene3D" id="3.40.630.30">
    <property type="match status" value="1"/>
</dbReference>
<evidence type="ECO:0000259" key="3">
    <source>
        <dbReference type="PROSITE" id="PS51186"/>
    </source>
</evidence>
<dbReference type="Proteomes" id="UP001179501">
    <property type="component" value="Chromosome"/>
</dbReference>
<dbReference type="PROSITE" id="PS51186">
    <property type="entry name" value="GNAT"/>
    <property type="match status" value="1"/>
</dbReference>
<gene>
    <name evidence="4" type="ORF">NY149_09440</name>
    <name evidence="5" type="ORF">NY151_01840</name>
</gene>
<accession>A0AAE9XA74</accession>
<dbReference type="InterPro" id="IPR050832">
    <property type="entry name" value="Bact_Acetyltransf"/>
</dbReference>
<dbReference type="InterPro" id="IPR000182">
    <property type="entry name" value="GNAT_dom"/>
</dbReference>
<dbReference type="GO" id="GO:0016747">
    <property type="term" value="F:acyltransferase activity, transferring groups other than amino-acyl groups"/>
    <property type="evidence" value="ECO:0007669"/>
    <property type="project" value="InterPro"/>
</dbReference>
<dbReference type="EMBL" id="CP116613">
    <property type="protein sequence ID" value="WCF98712.1"/>
    <property type="molecule type" value="Genomic_DNA"/>
</dbReference>
<evidence type="ECO:0000313" key="6">
    <source>
        <dbReference type="Proteomes" id="UP001179540"/>
    </source>
</evidence>
<dbReference type="InterPro" id="IPR016181">
    <property type="entry name" value="Acyl_CoA_acyltransferase"/>
</dbReference>